<dbReference type="Pfam" id="PF02423">
    <property type="entry name" value="OCD_Mu_crystall"/>
    <property type="match status" value="1"/>
</dbReference>
<sequence length="169" mass="17124">MWAISAVRSPEVVRVYSRDERNRKAFAVKVHDRLGIRAEPVATAASAVRGADIVVMATRSTAPVIDPADVAPGAHVTTVGPKGSTTHELPPTLLEAAGVVACDSPPQAAAMPDFVTDPAGVVSLGDIVIGAHPGREDAKQITVYCSVGLAGSEVLLAGRLLGEGAGGGA</sequence>
<organism evidence="1 2">
    <name type="scientific">Halopolyspora algeriensis</name>
    <dbReference type="NCBI Taxonomy" id="1500506"/>
    <lineage>
        <taxon>Bacteria</taxon>
        <taxon>Bacillati</taxon>
        <taxon>Actinomycetota</taxon>
        <taxon>Actinomycetes</taxon>
        <taxon>Actinomycetes incertae sedis</taxon>
        <taxon>Halopolyspora</taxon>
    </lineage>
</organism>
<dbReference type="InterPro" id="IPR023401">
    <property type="entry name" value="ODC_N"/>
</dbReference>
<dbReference type="InterPro" id="IPR036291">
    <property type="entry name" value="NAD(P)-bd_dom_sf"/>
</dbReference>
<dbReference type="GO" id="GO:0005737">
    <property type="term" value="C:cytoplasm"/>
    <property type="evidence" value="ECO:0007669"/>
    <property type="project" value="TreeGrafter"/>
</dbReference>
<proteinExistence type="predicted"/>
<dbReference type="PANTHER" id="PTHR13812:SF19">
    <property type="entry name" value="KETIMINE REDUCTASE MU-CRYSTALLIN"/>
    <property type="match status" value="1"/>
</dbReference>
<dbReference type="EMBL" id="QPJC01000010">
    <property type="protein sequence ID" value="RCW40728.1"/>
    <property type="molecule type" value="Genomic_DNA"/>
</dbReference>
<dbReference type="SUPFAM" id="SSF51735">
    <property type="entry name" value="NAD(P)-binding Rossmann-fold domains"/>
    <property type="match status" value="1"/>
</dbReference>
<dbReference type="AlphaFoldDB" id="A0A368VHJ7"/>
<keyword evidence="2" id="KW-1185">Reference proteome</keyword>
<dbReference type="InterPro" id="IPR003462">
    <property type="entry name" value="ODC_Mu_crystall"/>
</dbReference>
<accession>A0A368VHJ7</accession>
<dbReference type="Proteomes" id="UP000253495">
    <property type="component" value="Unassembled WGS sequence"/>
</dbReference>
<comment type="caution">
    <text evidence="1">The sequence shown here is derived from an EMBL/GenBank/DDBJ whole genome shotgun (WGS) entry which is preliminary data.</text>
</comment>
<protein>
    <submittedName>
        <fullName evidence="1">Ornithine cyclodeaminase/mu-crystallin family protein</fullName>
    </submittedName>
</protein>
<dbReference type="Gene3D" id="3.40.50.720">
    <property type="entry name" value="NAD(P)-binding Rossmann-like Domain"/>
    <property type="match status" value="1"/>
</dbReference>
<dbReference type="PANTHER" id="PTHR13812">
    <property type="entry name" value="KETIMINE REDUCTASE MU-CRYSTALLIN"/>
    <property type="match status" value="1"/>
</dbReference>
<evidence type="ECO:0000313" key="1">
    <source>
        <dbReference type="EMBL" id="RCW40728.1"/>
    </source>
</evidence>
<name>A0A368VHJ7_9ACTN</name>
<dbReference type="Gene3D" id="3.30.1780.10">
    <property type="entry name" value="ornithine cyclodeaminase, domain 1"/>
    <property type="match status" value="1"/>
</dbReference>
<gene>
    <name evidence="1" type="ORF">DFQ14_11054</name>
</gene>
<evidence type="ECO:0000313" key="2">
    <source>
        <dbReference type="Proteomes" id="UP000253495"/>
    </source>
</evidence>
<reference evidence="1 2" key="1">
    <citation type="submission" date="2018-07" db="EMBL/GenBank/DDBJ databases">
        <title>Genomic Encyclopedia of Type Strains, Phase III (KMG-III): the genomes of soil and plant-associated and newly described type strains.</title>
        <authorList>
            <person name="Whitman W."/>
        </authorList>
    </citation>
    <scope>NUCLEOTIDE SEQUENCE [LARGE SCALE GENOMIC DNA]</scope>
    <source>
        <strain evidence="1 2">CECT 8575</strain>
    </source>
</reference>